<dbReference type="GeneID" id="127565941"/>
<protein>
    <submittedName>
        <fullName evidence="9">Prolyl 4-hydroxylase subunit alpha-1-like</fullName>
    </submittedName>
</protein>
<dbReference type="Gene3D" id="2.60.120.620">
    <property type="entry name" value="q2cbj1_9rhob like domain"/>
    <property type="match status" value="1"/>
</dbReference>
<keyword evidence="2" id="KW-0479">Metal-binding</keyword>
<dbReference type="GO" id="GO:0005783">
    <property type="term" value="C:endoplasmic reticulum"/>
    <property type="evidence" value="ECO:0007669"/>
    <property type="project" value="TreeGrafter"/>
</dbReference>
<name>A0A9C6WH02_DROAB</name>
<reference evidence="9" key="1">
    <citation type="submission" date="2025-08" db="UniProtKB">
        <authorList>
            <consortium name="RefSeq"/>
        </authorList>
    </citation>
    <scope>IDENTIFICATION</scope>
    <source>
        <strain evidence="9">15112-1751.03</strain>
        <tissue evidence="9">Whole Adult</tissue>
    </source>
</reference>
<organism evidence="8 9">
    <name type="scientific">Drosophila albomicans</name>
    <name type="common">Fruit fly</name>
    <dbReference type="NCBI Taxonomy" id="7291"/>
    <lineage>
        <taxon>Eukaryota</taxon>
        <taxon>Metazoa</taxon>
        <taxon>Ecdysozoa</taxon>
        <taxon>Arthropoda</taxon>
        <taxon>Hexapoda</taxon>
        <taxon>Insecta</taxon>
        <taxon>Pterygota</taxon>
        <taxon>Neoptera</taxon>
        <taxon>Endopterygota</taxon>
        <taxon>Diptera</taxon>
        <taxon>Brachycera</taxon>
        <taxon>Muscomorpha</taxon>
        <taxon>Ephydroidea</taxon>
        <taxon>Drosophilidae</taxon>
        <taxon>Drosophila</taxon>
    </lineage>
</organism>
<dbReference type="GO" id="GO:0005506">
    <property type="term" value="F:iron ion binding"/>
    <property type="evidence" value="ECO:0007669"/>
    <property type="project" value="InterPro"/>
</dbReference>
<evidence type="ECO:0000313" key="8">
    <source>
        <dbReference type="Proteomes" id="UP000515160"/>
    </source>
</evidence>
<dbReference type="InterPro" id="IPR045054">
    <property type="entry name" value="P4HA-like"/>
</dbReference>
<gene>
    <name evidence="9" type="primary">LOC127565941</name>
</gene>
<dbReference type="AlphaFoldDB" id="A0A9C6WH02"/>
<dbReference type="SMART" id="SM00702">
    <property type="entry name" value="P4Hc"/>
    <property type="match status" value="1"/>
</dbReference>
<accession>A0A9C6WH02</accession>
<evidence type="ECO:0000256" key="4">
    <source>
        <dbReference type="ARBA" id="ARBA00022964"/>
    </source>
</evidence>
<dbReference type="PROSITE" id="PS51471">
    <property type="entry name" value="FE2OG_OXY"/>
    <property type="match status" value="1"/>
</dbReference>
<dbReference type="GO" id="GO:0031418">
    <property type="term" value="F:L-ascorbic acid binding"/>
    <property type="evidence" value="ECO:0007669"/>
    <property type="project" value="UniProtKB-KW"/>
</dbReference>
<feature type="domain" description="Fe2OG dioxygenase" evidence="7">
    <location>
        <begin position="88"/>
        <end position="189"/>
    </location>
</feature>
<evidence type="ECO:0000256" key="2">
    <source>
        <dbReference type="ARBA" id="ARBA00022723"/>
    </source>
</evidence>
<dbReference type="InterPro" id="IPR044862">
    <property type="entry name" value="Pro_4_hyd_alph_FE2OG_OXY"/>
</dbReference>
<comment type="cofactor">
    <cofactor evidence="1">
        <name>L-ascorbate</name>
        <dbReference type="ChEBI" id="CHEBI:38290"/>
    </cofactor>
</comment>
<keyword evidence="8" id="KW-1185">Reference proteome</keyword>
<dbReference type="Proteomes" id="UP000515160">
    <property type="component" value="Chromosome 2R"/>
</dbReference>
<dbReference type="GO" id="GO:0004656">
    <property type="term" value="F:procollagen-proline 4-dioxygenase activity"/>
    <property type="evidence" value="ECO:0007669"/>
    <property type="project" value="TreeGrafter"/>
</dbReference>
<dbReference type="InterPro" id="IPR006620">
    <property type="entry name" value="Pro_4_hyd_alph"/>
</dbReference>
<dbReference type="PANTHER" id="PTHR10869:SF244">
    <property type="entry name" value="PROLYL 4-HYDROXYLASE SUBUNIT ALPHA-2"/>
    <property type="match status" value="1"/>
</dbReference>
<keyword evidence="5" id="KW-0560">Oxidoreductase</keyword>
<keyword evidence="3" id="KW-0847">Vitamin C</keyword>
<sequence>MEQISMDPDIFVFHNVISSAEIAILDREMEAFLVPAKVATPEGEKVSSYRTVKSVRLPHVNVSREVNLLAVRLHKRMSDLSDFNLDSYSDVMQVLKYDFGGHASIHNDYFKNSSSEDRIATILFYLNDVSSGGGTVFFDLNLTVQPEPGKAVLWYNLNLDTFDYEERNIHASCPVKIGSKFALTQWVLEHRQMFNRPCLRPPKLRQYK</sequence>
<keyword evidence="4" id="KW-0223">Dioxygenase</keyword>
<dbReference type="Pfam" id="PF13640">
    <property type="entry name" value="2OG-FeII_Oxy_3"/>
    <property type="match status" value="1"/>
</dbReference>
<evidence type="ECO:0000256" key="6">
    <source>
        <dbReference type="ARBA" id="ARBA00023004"/>
    </source>
</evidence>
<dbReference type="OrthoDB" id="420380at2759"/>
<evidence type="ECO:0000256" key="1">
    <source>
        <dbReference type="ARBA" id="ARBA00001961"/>
    </source>
</evidence>
<dbReference type="InterPro" id="IPR005123">
    <property type="entry name" value="Oxoglu/Fe-dep_dioxygenase_dom"/>
</dbReference>
<evidence type="ECO:0000256" key="3">
    <source>
        <dbReference type="ARBA" id="ARBA00022896"/>
    </source>
</evidence>
<evidence type="ECO:0000256" key="5">
    <source>
        <dbReference type="ARBA" id="ARBA00023002"/>
    </source>
</evidence>
<keyword evidence="6" id="KW-0408">Iron</keyword>
<evidence type="ECO:0000313" key="9">
    <source>
        <dbReference type="RefSeq" id="XP_051862858.1"/>
    </source>
</evidence>
<dbReference type="RefSeq" id="XP_051862858.1">
    <property type="nucleotide sequence ID" value="XM_052006898.1"/>
</dbReference>
<evidence type="ECO:0000259" key="7">
    <source>
        <dbReference type="PROSITE" id="PS51471"/>
    </source>
</evidence>
<dbReference type="PANTHER" id="PTHR10869">
    <property type="entry name" value="PROLYL 4-HYDROXYLASE ALPHA SUBUNIT"/>
    <property type="match status" value="1"/>
</dbReference>
<proteinExistence type="predicted"/>